<organism evidence="1 2">
    <name type="scientific">Auriscalpium vulgare</name>
    <dbReference type="NCBI Taxonomy" id="40419"/>
    <lineage>
        <taxon>Eukaryota</taxon>
        <taxon>Fungi</taxon>
        <taxon>Dikarya</taxon>
        <taxon>Basidiomycota</taxon>
        <taxon>Agaricomycotina</taxon>
        <taxon>Agaricomycetes</taxon>
        <taxon>Russulales</taxon>
        <taxon>Auriscalpiaceae</taxon>
        <taxon>Auriscalpium</taxon>
    </lineage>
</organism>
<dbReference type="Proteomes" id="UP000814033">
    <property type="component" value="Unassembled WGS sequence"/>
</dbReference>
<gene>
    <name evidence="1" type="ORF">FA95DRAFT_1611365</name>
</gene>
<evidence type="ECO:0000313" key="1">
    <source>
        <dbReference type="EMBL" id="KAI0040998.1"/>
    </source>
</evidence>
<evidence type="ECO:0000313" key="2">
    <source>
        <dbReference type="Proteomes" id="UP000814033"/>
    </source>
</evidence>
<reference evidence="1" key="2">
    <citation type="journal article" date="2022" name="New Phytol.">
        <title>Evolutionary transition to the ectomycorrhizal habit in the genomes of a hyperdiverse lineage of mushroom-forming fungi.</title>
        <authorList>
            <person name="Looney B."/>
            <person name="Miyauchi S."/>
            <person name="Morin E."/>
            <person name="Drula E."/>
            <person name="Courty P.E."/>
            <person name="Kohler A."/>
            <person name="Kuo A."/>
            <person name="LaButti K."/>
            <person name="Pangilinan J."/>
            <person name="Lipzen A."/>
            <person name="Riley R."/>
            <person name="Andreopoulos W."/>
            <person name="He G."/>
            <person name="Johnson J."/>
            <person name="Nolan M."/>
            <person name="Tritt A."/>
            <person name="Barry K.W."/>
            <person name="Grigoriev I.V."/>
            <person name="Nagy L.G."/>
            <person name="Hibbett D."/>
            <person name="Henrissat B."/>
            <person name="Matheny P.B."/>
            <person name="Labbe J."/>
            <person name="Martin F.M."/>
        </authorList>
    </citation>
    <scope>NUCLEOTIDE SEQUENCE</scope>
    <source>
        <strain evidence="1">FP105234-sp</strain>
    </source>
</reference>
<dbReference type="EMBL" id="MU276153">
    <property type="protein sequence ID" value="KAI0040998.1"/>
    <property type="molecule type" value="Genomic_DNA"/>
</dbReference>
<proteinExistence type="predicted"/>
<comment type="caution">
    <text evidence="1">The sequence shown here is derived from an EMBL/GenBank/DDBJ whole genome shotgun (WGS) entry which is preliminary data.</text>
</comment>
<keyword evidence="2" id="KW-1185">Reference proteome</keyword>
<name>A0ACB8RAG3_9AGAM</name>
<protein>
    <submittedName>
        <fullName evidence="1">Uncharacterized protein</fullName>
    </submittedName>
</protein>
<reference evidence="1" key="1">
    <citation type="submission" date="2021-02" db="EMBL/GenBank/DDBJ databases">
        <authorList>
            <consortium name="DOE Joint Genome Institute"/>
            <person name="Ahrendt S."/>
            <person name="Looney B.P."/>
            <person name="Miyauchi S."/>
            <person name="Morin E."/>
            <person name="Drula E."/>
            <person name="Courty P.E."/>
            <person name="Chicoki N."/>
            <person name="Fauchery L."/>
            <person name="Kohler A."/>
            <person name="Kuo A."/>
            <person name="Labutti K."/>
            <person name="Pangilinan J."/>
            <person name="Lipzen A."/>
            <person name="Riley R."/>
            <person name="Andreopoulos W."/>
            <person name="He G."/>
            <person name="Johnson J."/>
            <person name="Barry K.W."/>
            <person name="Grigoriev I.V."/>
            <person name="Nagy L."/>
            <person name="Hibbett D."/>
            <person name="Henrissat B."/>
            <person name="Matheny P.B."/>
            <person name="Labbe J."/>
            <person name="Martin F."/>
        </authorList>
    </citation>
    <scope>NUCLEOTIDE SEQUENCE</scope>
    <source>
        <strain evidence="1">FP105234-sp</strain>
    </source>
</reference>
<accession>A0ACB8RAG3</accession>
<sequence>MLFKTYSALLFAACVVAAPQEEKRQDLSSILSDVTSAIGVGTSGLGDATSGLGDATSGLGDATSAAGKLFTTVTSVGGHLYTEVTSVGGGAITLATSGAGQVTSFAGSVYTVATAAASNPTLPIRHFWNTLLANFITADKICVSYPRLTLRGRGCLNPDRIRDNNLHPIAVKYYRRGFEFDSFQHNGAVHLNGTSPHIYCPHHMRHFNDAGCLNFNFDPDNAAQLLHVFPIYEPLWKYGGWDCGGNCRIADPRPSTDLVSYIV</sequence>